<dbReference type="EMBL" id="JAOG01000002">
    <property type="protein sequence ID" value="EUA55812.1"/>
    <property type="molecule type" value="Genomic_DNA"/>
</dbReference>
<organism evidence="1 2">
    <name type="scientific">Mycobacterium intracellulare 1956</name>
    <dbReference type="NCBI Taxonomy" id="1299331"/>
    <lineage>
        <taxon>Bacteria</taxon>
        <taxon>Bacillati</taxon>
        <taxon>Actinomycetota</taxon>
        <taxon>Actinomycetes</taxon>
        <taxon>Mycobacteriales</taxon>
        <taxon>Mycobacteriaceae</taxon>
        <taxon>Mycobacterium</taxon>
        <taxon>Mycobacterium avium complex (MAC)</taxon>
    </lineage>
</organism>
<evidence type="ECO:0000313" key="1">
    <source>
        <dbReference type="EMBL" id="EUA55812.1"/>
    </source>
</evidence>
<proteinExistence type="predicted"/>
<accession>X8CHI4</accession>
<sequence length="39" mass="3939">MNEAAGVIEDLLAAPSPAARPAFSIDVSPGSSPTSGWRI</sequence>
<comment type="caution">
    <text evidence="1">The sequence shown here is derived from an EMBL/GenBank/DDBJ whole genome shotgun (WGS) entry which is preliminary data.</text>
</comment>
<dbReference type="PATRIC" id="fig|1299331.3.peg.3874"/>
<protein>
    <submittedName>
        <fullName evidence="1">Uncharacterized protein</fullName>
    </submittedName>
</protein>
<evidence type="ECO:0000313" key="2">
    <source>
        <dbReference type="Proteomes" id="UP000020825"/>
    </source>
</evidence>
<dbReference type="Proteomes" id="UP000020825">
    <property type="component" value="Unassembled WGS sequence"/>
</dbReference>
<dbReference type="AlphaFoldDB" id="X8CHI4"/>
<reference evidence="1 2" key="1">
    <citation type="submission" date="2013-12" db="EMBL/GenBank/DDBJ databases">
        <authorList>
            <person name="Zelazny A."/>
            <person name="Olivier K."/>
            <person name="Holland S."/>
            <person name="Lenaerts A."/>
            <person name="Ordway D."/>
            <person name="DeGroote M.A."/>
            <person name="Parker T."/>
            <person name="Sizemore C."/>
            <person name="Tallon L.J."/>
            <person name="Sadzewicz L.K."/>
            <person name="Sengamalay N."/>
            <person name="Fraser C.M."/>
            <person name="Hine E."/>
            <person name="Shefchek K.A."/>
            <person name="Das S.P."/>
            <person name="Tettelin H."/>
        </authorList>
    </citation>
    <scope>NUCLEOTIDE SEQUENCE [LARGE SCALE GENOMIC DNA]</scope>
    <source>
        <strain evidence="1 2">1956</strain>
    </source>
</reference>
<gene>
    <name evidence="1" type="ORF">I550_3969</name>
</gene>
<name>X8CHI4_MYCIT</name>